<reference evidence="3 4" key="1">
    <citation type="submission" date="2024-04" db="EMBL/GenBank/DDBJ databases">
        <authorList>
            <person name="Cremers G."/>
        </authorList>
    </citation>
    <scope>NUCLEOTIDE SEQUENCE [LARGE SCALE GENOMIC DNA]</scope>
    <source>
        <strain evidence="3">MeCH1-AG</strain>
    </source>
</reference>
<keyword evidence="4" id="KW-1185">Reference proteome</keyword>
<dbReference type="Proteomes" id="UP001497493">
    <property type="component" value="Chromosome"/>
</dbReference>
<protein>
    <recommendedName>
        <fullName evidence="5">Chromosome partition protein Smc</fullName>
    </recommendedName>
</protein>
<dbReference type="RefSeq" id="WP_348759242.1">
    <property type="nucleotide sequence ID" value="NZ_OZ026884.1"/>
</dbReference>
<name>A0ABP1C664_9GAMM</name>
<sequence length="245" mass="27209">MPVFDLPEQTASSPSSPRAGRLLAVAALLWASLPGGAVAQAPKSDAAIVQTLRKAQGMLRQLSQEKADLEAKNAALDERVKALEARVRQLEPLEGQVKQQKLNLEALQGSNAALQQRISGDAERLRALGERQRQLGAELEKYRRDNRLLVDAVKERGRWIEQCAGKNRSLLEVNRELLKKYRDKGFWDEFKAVEPFTGIGAVAEENAVQDFRYKLEDLEITPWREPSPPPQAPEAVEPGATEPSN</sequence>
<feature type="region of interest" description="Disordered" evidence="2">
    <location>
        <begin position="219"/>
        <end position="245"/>
    </location>
</feature>
<evidence type="ECO:0000313" key="3">
    <source>
        <dbReference type="EMBL" id="CAL1239701.1"/>
    </source>
</evidence>
<keyword evidence="1" id="KW-0175">Coiled coil</keyword>
<dbReference type="EMBL" id="OZ026884">
    <property type="protein sequence ID" value="CAL1239701.1"/>
    <property type="molecule type" value="Genomic_DNA"/>
</dbReference>
<evidence type="ECO:0000256" key="2">
    <source>
        <dbReference type="SAM" id="MobiDB-lite"/>
    </source>
</evidence>
<dbReference type="Gene3D" id="1.10.287.1490">
    <property type="match status" value="1"/>
</dbReference>
<feature type="coiled-coil region" evidence="1">
    <location>
        <begin position="52"/>
        <end position="145"/>
    </location>
</feature>
<evidence type="ECO:0000256" key="1">
    <source>
        <dbReference type="SAM" id="Coils"/>
    </source>
</evidence>
<evidence type="ECO:0008006" key="5">
    <source>
        <dbReference type="Google" id="ProtNLM"/>
    </source>
</evidence>
<evidence type="ECO:0000313" key="4">
    <source>
        <dbReference type="Proteomes" id="UP001497493"/>
    </source>
</evidence>
<proteinExistence type="predicted"/>
<gene>
    <name evidence="3" type="ORF">MECH1_V1_0925</name>
</gene>
<accession>A0ABP1C664</accession>
<organism evidence="3 4">
    <name type="scientific">Candidatus Methylocalor cossyra</name>
    <dbReference type="NCBI Taxonomy" id="3108543"/>
    <lineage>
        <taxon>Bacteria</taxon>
        <taxon>Pseudomonadati</taxon>
        <taxon>Pseudomonadota</taxon>
        <taxon>Gammaproteobacteria</taxon>
        <taxon>Methylococcales</taxon>
        <taxon>Methylococcaceae</taxon>
        <taxon>Candidatus Methylocalor</taxon>
    </lineage>
</organism>